<dbReference type="EMBL" id="JBHSRD010000002">
    <property type="protein sequence ID" value="MFC6006219.1"/>
    <property type="molecule type" value="Genomic_DNA"/>
</dbReference>
<dbReference type="RefSeq" id="WP_345717072.1">
    <property type="nucleotide sequence ID" value="NZ_BAABFP010000005.1"/>
</dbReference>
<sequence length="45" mass="4968">MSSTKTALEITFIERVNQAVADDDTALIQRLAAEYDDELALLKIA</sequence>
<keyword evidence="2" id="KW-1185">Reference proteome</keyword>
<comment type="caution">
    <text evidence="1">The sequence shown here is derived from an EMBL/GenBank/DDBJ whole genome shotgun (WGS) entry which is preliminary data.</text>
</comment>
<evidence type="ECO:0000313" key="1">
    <source>
        <dbReference type="EMBL" id="MFC6006219.1"/>
    </source>
</evidence>
<proteinExistence type="predicted"/>
<organism evidence="1 2">
    <name type="scientific">Angustibacter luteus</name>
    <dbReference type="NCBI Taxonomy" id="658456"/>
    <lineage>
        <taxon>Bacteria</taxon>
        <taxon>Bacillati</taxon>
        <taxon>Actinomycetota</taxon>
        <taxon>Actinomycetes</taxon>
        <taxon>Kineosporiales</taxon>
        <taxon>Kineosporiaceae</taxon>
    </lineage>
</organism>
<accession>A0ABW1JBL9</accession>
<name>A0ABW1JBL9_9ACTN</name>
<reference evidence="2" key="1">
    <citation type="journal article" date="2019" name="Int. J. Syst. Evol. Microbiol.">
        <title>The Global Catalogue of Microorganisms (GCM) 10K type strain sequencing project: providing services to taxonomists for standard genome sequencing and annotation.</title>
        <authorList>
            <consortium name="The Broad Institute Genomics Platform"/>
            <consortium name="The Broad Institute Genome Sequencing Center for Infectious Disease"/>
            <person name="Wu L."/>
            <person name="Ma J."/>
        </authorList>
    </citation>
    <scope>NUCLEOTIDE SEQUENCE [LARGE SCALE GENOMIC DNA]</scope>
    <source>
        <strain evidence="2">KACC 14249</strain>
    </source>
</reference>
<protein>
    <submittedName>
        <fullName evidence="1">Uncharacterized protein</fullName>
    </submittedName>
</protein>
<evidence type="ECO:0000313" key="2">
    <source>
        <dbReference type="Proteomes" id="UP001596189"/>
    </source>
</evidence>
<dbReference type="Proteomes" id="UP001596189">
    <property type="component" value="Unassembled WGS sequence"/>
</dbReference>
<gene>
    <name evidence="1" type="ORF">ACFQDO_03665</name>
</gene>